<gene>
    <name evidence="2" type="ORF">Vretifemale_8587</name>
</gene>
<feature type="region of interest" description="Disordered" evidence="1">
    <location>
        <begin position="365"/>
        <end position="401"/>
    </location>
</feature>
<feature type="non-terminal residue" evidence="2">
    <location>
        <position position="1"/>
    </location>
</feature>
<dbReference type="OrthoDB" id="10463837at2759"/>
<dbReference type="EMBL" id="BNCP01000015">
    <property type="protein sequence ID" value="GIL79208.1"/>
    <property type="molecule type" value="Genomic_DNA"/>
</dbReference>
<dbReference type="Proteomes" id="UP000747110">
    <property type="component" value="Unassembled WGS sequence"/>
</dbReference>
<name>A0A8J4FLS6_9CHLO</name>
<reference evidence="2" key="1">
    <citation type="journal article" date="2021" name="Proc. Natl. Acad. Sci. U.S.A.">
        <title>Three genomes in the algal genus Volvox reveal the fate of a haploid sex-determining region after a transition to homothallism.</title>
        <authorList>
            <person name="Yamamoto K."/>
            <person name="Hamaji T."/>
            <person name="Kawai-Toyooka H."/>
            <person name="Matsuzaki R."/>
            <person name="Takahashi F."/>
            <person name="Nishimura Y."/>
            <person name="Kawachi M."/>
            <person name="Noguchi H."/>
            <person name="Minakuchi Y."/>
            <person name="Umen J.G."/>
            <person name="Toyoda A."/>
            <person name="Nozaki H."/>
        </authorList>
    </citation>
    <scope>NUCLEOTIDE SEQUENCE</scope>
    <source>
        <strain evidence="2">NIES-3786</strain>
    </source>
</reference>
<keyword evidence="3" id="KW-1185">Reference proteome</keyword>
<feature type="compositionally biased region" description="Pro residues" evidence="1">
    <location>
        <begin position="375"/>
        <end position="401"/>
    </location>
</feature>
<sequence length="401" mass="42899">MHFPVFVGSVGQFRDSTRRGPHSASPPSLSDQYRYLLCRQHGSLRASSDDDASDVTVEITSTEDAAGVGAATGAGDDSSRVAINSNAAVAPTIRVGVYWHTSTRTLHLDGDNKASQQLQKQLQNLEFHVTPITSPKSELSVVTDTASSSSTGDDGSGSTGLHVYVVPHAESYTDVEDMGTVAEFLRGGGLVVLTGGATNPQESSIGDFIQKALEYRGGWVSCEALRNNTHAPFGALVRDVRGTLDFLSFKRASAISWVPELEDAENIVAYSRCVHEDAASMSWPLYTVAADGSQVVAQVHAKKEMPGAVLWLGYDWHGGLQRQWGTLLVKIICEIKRCDSGNDKAKAKMPATLLKHDFRIKQRQLEVQAQSSLSPPTPPPSTDSSPPLPPPSVGSSPPPPP</sequence>
<evidence type="ECO:0000313" key="2">
    <source>
        <dbReference type="EMBL" id="GIL79208.1"/>
    </source>
</evidence>
<evidence type="ECO:0000313" key="3">
    <source>
        <dbReference type="Proteomes" id="UP000747110"/>
    </source>
</evidence>
<proteinExistence type="predicted"/>
<accession>A0A8J4FLS6</accession>
<organism evidence="2 3">
    <name type="scientific">Volvox reticuliferus</name>
    <dbReference type="NCBI Taxonomy" id="1737510"/>
    <lineage>
        <taxon>Eukaryota</taxon>
        <taxon>Viridiplantae</taxon>
        <taxon>Chlorophyta</taxon>
        <taxon>core chlorophytes</taxon>
        <taxon>Chlorophyceae</taxon>
        <taxon>CS clade</taxon>
        <taxon>Chlamydomonadales</taxon>
        <taxon>Volvocaceae</taxon>
        <taxon>Volvox</taxon>
    </lineage>
</organism>
<dbReference type="AlphaFoldDB" id="A0A8J4FLS6"/>
<protein>
    <submittedName>
        <fullName evidence="2">Uncharacterized protein</fullName>
    </submittedName>
</protein>
<comment type="caution">
    <text evidence="2">The sequence shown here is derived from an EMBL/GenBank/DDBJ whole genome shotgun (WGS) entry which is preliminary data.</text>
</comment>
<evidence type="ECO:0000256" key="1">
    <source>
        <dbReference type="SAM" id="MobiDB-lite"/>
    </source>
</evidence>